<dbReference type="Gene3D" id="1.10.3730.20">
    <property type="match status" value="1"/>
</dbReference>
<comment type="similarity">
    <text evidence="2">Belongs to the EamA transporter family.</text>
</comment>
<proteinExistence type="inferred from homology"/>
<feature type="transmembrane region" description="Helical" evidence="6">
    <location>
        <begin position="104"/>
        <end position="125"/>
    </location>
</feature>
<evidence type="ECO:0000256" key="2">
    <source>
        <dbReference type="ARBA" id="ARBA00007362"/>
    </source>
</evidence>
<feature type="transmembrane region" description="Helical" evidence="6">
    <location>
        <begin position="77"/>
        <end position="98"/>
    </location>
</feature>
<dbReference type="InterPro" id="IPR050638">
    <property type="entry name" value="AA-Vitamin_Transporters"/>
</dbReference>
<dbReference type="GO" id="GO:0016020">
    <property type="term" value="C:membrane"/>
    <property type="evidence" value="ECO:0007669"/>
    <property type="project" value="UniProtKB-SubCell"/>
</dbReference>
<evidence type="ECO:0000256" key="4">
    <source>
        <dbReference type="ARBA" id="ARBA00022989"/>
    </source>
</evidence>
<feature type="transmembrane region" description="Helical" evidence="6">
    <location>
        <begin position="45"/>
        <end position="65"/>
    </location>
</feature>
<dbReference type="PANTHER" id="PTHR32322:SF2">
    <property type="entry name" value="EAMA DOMAIN-CONTAINING PROTEIN"/>
    <property type="match status" value="1"/>
</dbReference>
<name>A0A969PVE9_9BACI</name>
<keyword evidence="9" id="KW-1185">Reference proteome</keyword>
<feature type="transmembrane region" description="Helical" evidence="6">
    <location>
        <begin position="220"/>
        <end position="241"/>
    </location>
</feature>
<dbReference type="SUPFAM" id="SSF103481">
    <property type="entry name" value="Multidrug resistance efflux transporter EmrE"/>
    <property type="match status" value="2"/>
</dbReference>
<feature type="transmembrane region" description="Helical" evidence="6">
    <location>
        <begin position="191"/>
        <end position="208"/>
    </location>
</feature>
<feature type="transmembrane region" description="Helical" evidence="6">
    <location>
        <begin position="248"/>
        <end position="271"/>
    </location>
</feature>
<dbReference type="EMBL" id="JAATHJ010000038">
    <property type="protein sequence ID" value="NJP39091.1"/>
    <property type="molecule type" value="Genomic_DNA"/>
</dbReference>
<feature type="domain" description="EamA" evidence="7">
    <location>
        <begin position="162"/>
        <end position="295"/>
    </location>
</feature>
<feature type="transmembrane region" description="Helical" evidence="6">
    <location>
        <begin position="165"/>
        <end position="184"/>
    </location>
</feature>
<comment type="caution">
    <text evidence="8">The sequence shown here is derived from an EMBL/GenBank/DDBJ whole genome shotgun (WGS) entry which is preliminary data.</text>
</comment>
<feature type="transmembrane region" description="Helical" evidence="6">
    <location>
        <begin position="277"/>
        <end position="297"/>
    </location>
</feature>
<protein>
    <submittedName>
        <fullName evidence="8">DMT family transporter</fullName>
    </submittedName>
</protein>
<evidence type="ECO:0000313" key="9">
    <source>
        <dbReference type="Proteomes" id="UP000752012"/>
    </source>
</evidence>
<accession>A0A969PVE9</accession>
<evidence type="ECO:0000256" key="3">
    <source>
        <dbReference type="ARBA" id="ARBA00022692"/>
    </source>
</evidence>
<gene>
    <name evidence="8" type="ORF">HCN83_16090</name>
</gene>
<feature type="domain" description="EamA" evidence="7">
    <location>
        <begin position="16"/>
        <end position="149"/>
    </location>
</feature>
<keyword evidence="3 6" id="KW-0812">Transmembrane</keyword>
<sequence length="317" mass="33829">MLRLQQMILRGEWRMKYVLLLVLASFFWAGNFVIGKELTAYASPGALTLLRYALAVLVLLPLVWWKERQLLPPKAAFLPLFLMGVTGVVLFNLLQFLALANTTASNVGVISTLNTYSIAICAVLLLKERITLIQAGAMIISFAGACLVITSGSGGGMQGVQSGDLWMLAAVGVFGIYSVCSRWATSYVSPMMSVLYSGIIGVGILLPVEGPSFAIHGADSYFVGAVLYISLIATILCMVFWGTGVKYLGALTAGLFMNLNPVFTVILAFILLGEQPALLQLGGTAIVIAGCLLYSYASMQKKPVTVPVPSSKQPAAE</sequence>
<dbReference type="Proteomes" id="UP000752012">
    <property type="component" value="Unassembled WGS sequence"/>
</dbReference>
<dbReference type="Pfam" id="PF00892">
    <property type="entry name" value="EamA"/>
    <property type="match status" value="2"/>
</dbReference>
<evidence type="ECO:0000313" key="8">
    <source>
        <dbReference type="EMBL" id="NJP39091.1"/>
    </source>
</evidence>
<keyword evidence="4 6" id="KW-1133">Transmembrane helix</keyword>
<reference evidence="8 9" key="1">
    <citation type="submission" date="2020-03" db="EMBL/GenBank/DDBJ databases">
        <title>Assessment of the enzymatic potential of alkaline-tolerant lipase obtained from Bacillus luteus H11 (technogenic soil) for the bioremediation of saline soils contaminated with petroleum substances.</title>
        <authorList>
            <person name="Kalwasinska A."/>
        </authorList>
    </citation>
    <scope>NUCLEOTIDE SEQUENCE [LARGE SCALE GENOMIC DNA]</scope>
    <source>
        <strain evidence="8 9">H11</strain>
    </source>
</reference>
<organism evidence="8 9">
    <name type="scientific">Alkalicoccus luteus</name>
    <dbReference type="NCBI Taxonomy" id="1237094"/>
    <lineage>
        <taxon>Bacteria</taxon>
        <taxon>Bacillati</taxon>
        <taxon>Bacillota</taxon>
        <taxon>Bacilli</taxon>
        <taxon>Bacillales</taxon>
        <taxon>Bacillaceae</taxon>
        <taxon>Alkalicoccus</taxon>
    </lineage>
</organism>
<evidence type="ECO:0000256" key="6">
    <source>
        <dbReference type="SAM" id="Phobius"/>
    </source>
</evidence>
<evidence type="ECO:0000256" key="5">
    <source>
        <dbReference type="ARBA" id="ARBA00023136"/>
    </source>
</evidence>
<dbReference type="AlphaFoldDB" id="A0A969PVE9"/>
<dbReference type="InterPro" id="IPR000620">
    <property type="entry name" value="EamA_dom"/>
</dbReference>
<comment type="subcellular location">
    <subcellularLocation>
        <location evidence="1">Endomembrane system</location>
        <topology evidence="1">Multi-pass membrane protein</topology>
    </subcellularLocation>
</comment>
<keyword evidence="5 6" id="KW-0472">Membrane</keyword>
<feature type="transmembrane region" description="Helical" evidence="6">
    <location>
        <begin position="132"/>
        <end position="153"/>
    </location>
</feature>
<dbReference type="InterPro" id="IPR037185">
    <property type="entry name" value="EmrE-like"/>
</dbReference>
<dbReference type="PANTHER" id="PTHR32322">
    <property type="entry name" value="INNER MEMBRANE TRANSPORTER"/>
    <property type="match status" value="1"/>
</dbReference>
<evidence type="ECO:0000256" key="1">
    <source>
        <dbReference type="ARBA" id="ARBA00004127"/>
    </source>
</evidence>
<evidence type="ECO:0000259" key="7">
    <source>
        <dbReference type="Pfam" id="PF00892"/>
    </source>
</evidence>